<evidence type="ECO:0000313" key="8">
    <source>
        <dbReference type="EMBL" id="KAF1808995.1"/>
    </source>
</evidence>
<dbReference type="OrthoDB" id="5284003at2759"/>
<keyword evidence="4" id="KW-0804">Transcription</keyword>
<feature type="region of interest" description="Disordered" evidence="6">
    <location>
        <begin position="1"/>
        <end position="50"/>
    </location>
</feature>
<dbReference type="GO" id="GO:0043565">
    <property type="term" value="F:sequence-specific DNA binding"/>
    <property type="evidence" value="ECO:0007669"/>
    <property type="project" value="TreeGrafter"/>
</dbReference>
<keyword evidence="9" id="KW-1185">Reference proteome</keyword>
<dbReference type="InterPro" id="IPR051711">
    <property type="entry name" value="Stress_Response_Reg"/>
</dbReference>
<keyword evidence="2" id="KW-0805">Transcription regulation</keyword>
<protein>
    <recommendedName>
        <fullName evidence="7">Zn(2)-C6 fungal-type domain-containing protein</fullName>
    </recommendedName>
</protein>
<dbReference type="InterPro" id="IPR036864">
    <property type="entry name" value="Zn2-C6_fun-type_DNA-bd_sf"/>
</dbReference>
<feature type="compositionally biased region" description="Low complexity" evidence="6">
    <location>
        <begin position="83"/>
        <end position="99"/>
    </location>
</feature>
<evidence type="ECO:0000259" key="7">
    <source>
        <dbReference type="PROSITE" id="PS50048"/>
    </source>
</evidence>
<proteinExistence type="predicted"/>
<feature type="compositionally biased region" description="Polar residues" evidence="6">
    <location>
        <begin position="587"/>
        <end position="596"/>
    </location>
</feature>
<dbReference type="GO" id="GO:0000981">
    <property type="term" value="F:DNA-binding transcription factor activity, RNA polymerase II-specific"/>
    <property type="evidence" value="ECO:0007669"/>
    <property type="project" value="InterPro"/>
</dbReference>
<keyword evidence="3" id="KW-0238">DNA-binding</keyword>
<gene>
    <name evidence="8 10" type="ORF">P152DRAFT_172846</name>
</gene>
<dbReference type="Gene3D" id="4.10.240.10">
    <property type="entry name" value="Zn(2)-C6 fungal-type DNA-binding domain"/>
    <property type="match status" value="1"/>
</dbReference>
<dbReference type="AlphaFoldDB" id="A0A6G1FSZ7"/>
<feature type="domain" description="Zn(2)-C6 fungal-type" evidence="7">
    <location>
        <begin position="112"/>
        <end position="141"/>
    </location>
</feature>
<sequence>MPQYPPPPPPDQQHYHPNHPIYPSSTSTQPVSPSLRHDSGPYVGPNSAEHNEALTLAEQLRSVVQPAQHSEHDPALGHVGIHGPPQVVPAAGPASVPGQTQDSQKQHRLRKACDACGERKVRCSDTLPCEPCQRLGIECTFDRPSKRRGPPNRVAERRKRTKLTGEGELVGQSGASSPTQMAHALTALKSPSTIGVESICSREIVSRLVDDFFTYIHPLCPFPHRPTFRAQFDSGEDYRNPPFLALLASMVAILTASFPRKVREELNAFNQGDLFPTHSHLIQRCLEVCSDSRGFNYVDKEDINVNDAATSYFIGLTHAYTFRSVQTILSLSECLTILRLLGLHRSESRQRSDDQSSDGGRSSPDLVTQEIGRRIFWTVFVSIRTMDIFTRDGPIIILPETPTFTYPPKPVEVDDEFLHPDNIENQPANVVSFLTGFNANVRIYQSVDGILAVDYSSGVLSSTQGQLRKKALEAGLRNCHDAINELPPELKVWSPYNQHVPFGLPFWEAPSGYSSATQAIAGAALTGTSGGEILDRRKIQYEIQKANIYASQLSTRVYIVDRYSGMAQTINGKGDPGKSAEGGNAPPISNTSFERNVSSPEAVIKISEEDMTQERESIIQGLLTMVKSVSRVHMEPNSISFSMKVRQVASLLLNSSSNSKSFAALRDQTLLPLVDLMSRLERMGPDSGASDASNGDESDLRRWADIRDYQAKLAARADVASSFE</sequence>
<dbReference type="Proteomes" id="UP000504638">
    <property type="component" value="Unplaced"/>
</dbReference>
<dbReference type="GO" id="GO:0005634">
    <property type="term" value="C:nucleus"/>
    <property type="evidence" value="ECO:0007669"/>
    <property type="project" value="UniProtKB-SubCell"/>
</dbReference>
<dbReference type="PROSITE" id="PS50048">
    <property type="entry name" value="ZN2_CY6_FUNGAL_2"/>
    <property type="match status" value="1"/>
</dbReference>
<name>A0A6G1FSZ7_9PEZI</name>
<feature type="compositionally biased region" description="Pro residues" evidence="6">
    <location>
        <begin position="1"/>
        <end position="11"/>
    </location>
</feature>
<evidence type="ECO:0000256" key="1">
    <source>
        <dbReference type="ARBA" id="ARBA00004123"/>
    </source>
</evidence>
<feature type="compositionally biased region" description="Low complexity" evidence="6">
    <location>
        <begin position="23"/>
        <end position="34"/>
    </location>
</feature>
<feature type="region of interest" description="Disordered" evidence="6">
    <location>
        <begin position="143"/>
        <end position="178"/>
    </location>
</feature>
<evidence type="ECO:0000256" key="6">
    <source>
        <dbReference type="SAM" id="MobiDB-lite"/>
    </source>
</evidence>
<evidence type="ECO:0000256" key="2">
    <source>
        <dbReference type="ARBA" id="ARBA00023015"/>
    </source>
</evidence>
<dbReference type="EMBL" id="ML975176">
    <property type="protein sequence ID" value="KAF1808995.1"/>
    <property type="molecule type" value="Genomic_DNA"/>
</dbReference>
<reference evidence="10" key="3">
    <citation type="submission" date="2025-04" db="UniProtKB">
        <authorList>
            <consortium name="RefSeq"/>
        </authorList>
    </citation>
    <scope>IDENTIFICATION</scope>
    <source>
        <strain evidence="10">CBS 781.70</strain>
    </source>
</reference>
<keyword evidence="5" id="KW-0539">Nucleus</keyword>
<evidence type="ECO:0000256" key="4">
    <source>
        <dbReference type="ARBA" id="ARBA00023163"/>
    </source>
</evidence>
<evidence type="ECO:0000313" key="10">
    <source>
        <dbReference type="RefSeq" id="XP_033530626.1"/>
    </source>
</evidence>
<dbReference type="Pfam" id="PF00172">
    <property type="entry name" value="Zn_clus"/>
    <property type="match status" value="1"/>
</dbReference>
<dbReference type="GO" id="GO:0045944">
    <property type="term" value="P:positive regulation of transcription by RNA polymerase II"/>
    <property type="evidence" value="ECO:0007669"/>
    <property type="project" value="TreeGrafter"/>
</dbReference>
<dbReference type="PANTHER" id="PTHR47540:SF5">
    <property type="entry name" value="ZN(II)2CYS6 TRANSCRIPTION FACTOR"/>
    <property type="match status" value="1"/>
</dbReference>
<evidence type="ECO:0000313" key="9">
    <source>
        <dbReference type="Proteomes" id="UP000504638"/>
    </source>
</evidence>
<comment type="subcellular location">
    <subcellularLocation>
        <location evidence="1">Nucleus</location>
    </subcellularLocation>
</comment>
<dbReference type="GeneID" id="54414680"/>
<reference evidence="8 10" key="1">
    <citation type="submission" date="2020-01" db="EMBL/GenBank/DDBJ databases">
        <authorList>
            <consortium name="DOE Joint Genome Institute"/>
            <person name="Haridas S."/>
            <person name="Albert R."/>
            <person name="Binder M."/>
            <person name="Bloem J."/>
            <person name="Labutti K."/>
            <person name="Salamov A."/>
            <person name="Andreopoulos B."/>
            <person name="Baker S.E."/>
            <person name="Barry K."/>
            <person name="Bills G."/>
            <person name="Bluhm B.H."/>
            <person name="Cannon C."/>
            <person name="Castanera R."/>
            <person name="Culley D.E."/>
            <person name="Daum C."/>
            <person name="Ezra D."/>
            <person name="Gonzalez J.B."/>
            <person name="Henrissat B."/>
            <person name="Kuo A."/>
            <person name="Liang C."/>
            <person name="Lipzen A."/>
            <person name="Lutzoni F."/>
            <person name="Magnuson J."/>
            <person name="Mondo S."/>
            <person name="Nolan M."/>
            <person name="Ohm R."/>
            <person name="Pangilinan J."/>
            <person name="Park H.-J."/>
            <person name="Ramirez L."/>
            <person name="Alfaro M."/>
            <person name="Sun H."/>
            <person name="Tritt A."/>
            <person name="Yoshinaga Y."/>
            <person name="Zwiers L.-H."/>
            <person name="Turgeon B.G."/>
            <person name="Goodwin S.B."/>
            <person name="Spatafora J.W."/>
            <person name="Crous P.W."/>
            <person name="Grigoriev I.V."/>
        </authorList>
    </citation>
    <scope>NUCLEOTIDE SEQUENCE</scope>
    <source>
        <strain evidence="8 10">CBS 781.70</strain>
    </source>
</reference>
<organism evidence="8">
    <name type="scientific">Eremomyces bilateralis CBS 781.70</name>
    <dbReference type="NCBI Taxonomy" id="1392243"/>
    <lineage>
        <taxon>Eukaryota</taxon>
        <taxon>Fungi</taxon>
        <taxon>Dikarya</taxon>
        <taxon>Ascomycota</taxon>
        <taxon>Pezizomycotina</taxon>
        <taxon>Dothideomycetes</taxon>
        <taxon>Dothideomycetes incertae sedis</taxon>
        <taxon>Eremomycetales</taxon>
        <taxon>Eremomycetaceae</taxon>
        <taxon>Eremomyces</taxon>
    </lineage>
</organism>
<dbReference type="SUPFAM" id="SSF57701">
    <property type="entry name" value="Zn2/Cys6 DNA-binding domain"/>
    <property type="match status" value="1"/>
</dbReference>
<dbReference type="CDD" id="cd00067">
    <property type="entry name" value="GAL4"/>
    <property type="match status" value="1"/>
</dbReference>
<dbReference type="SMART" id="SM00066">
    <property type="entry name" value="GAL4"/>
    <property type="match status" value="1"/>
</dbReference>
<feature type="region of interest" description="Disordered" evidence="6">
    <location>
        <begin position="64"/>
        <end position="106"/>
    </location>
</feature>
<dbReference type="PANTHER" id="PTHR47540">
    <property type="entry name" value="THIAMINE REPRESSIBLE GENES REGULATORY PROTEIN THI5"/>
    <property type="match status" value="1"/>
</dbReference>
<accession>A0A6G1FSZ7</accession>
<evidence type="ECO:0000256" key="3">
    <source>
        <dbReference type="ARBA" id="ARBA00023125"/>
    </source>
</evidence>
<dbReference type="CDD" id="cd12148">
    <property type="entry name" value="fungal_TF_MHR"/>
    <property type="match status" value="1"/>
</dbReference>
<feature type="region of interest" description="Disordered" evidence="6">
    <location>
        <begin position="571"/>
        <end position="596"/>
    </location>
</feature>
<dbReference type="GO" id="GO:0008270">
    <property type="term" value="F:zinc ion binding"/>
    <property type="evidence" value="ECO:0007669"/>
    <property type="project" value="InterPro"/>
</dbReference>
<dbReference type="RefSeq" id="XP_033530626.1">
    <property type="nucleotide sequence ID" value="XM_033674110.1"/>
</dbReference>
<reference evidence="10" key="2">
    <citation type="submission" date="2020-04" db="EMBL/GenBank/DDBJ databases">
        <authorList>
            <consortium name="NCBI Genome Project"/>
        </authorList>
    </citation>
    <scope>NUCLEOTIDE SEQUENCE</scope>
    <source>
        <strain evidence="10">CBS 781.70</strain>
    </source>
</reference>
<feature type="compositionally biased region" description="Basic residues" evidence="6">
    <location>
        <begin position="145"/>
        <end position="162"/>
    </location>
</feature>
<dbReference type="InterPro" id="IPR001138">
    <property type="entry name" value="Zn2Cys6_DnaBD"/>
</dbReference>
<evidence type="ECO:0000256" key="5">
    <source>
        <dbReference type="ARBA" id="ARBA00023242"/>
    </source>
</evidence>